<reference evidence="3 4" key="1">
    <citation type="submission" date="2018-10" db="EMBL/GenBank/DDBJ databases">
        <title>Cohnella sp. M2MS4P-1, whole genome shotgun sequence.</title>
        <authorList>
            <person name="Tuo L."/>
        </authorList>
    </citation>
    <scope>NUCLEOTIDE SEQUENCE [LARGE SCALE GENOMIC DNA]</scope>
    <source>
        <strain evidence="3 4">M2MS4P-1</strain>
    </source>
</reference>
<keyword evidence="4" id="KW-1185">Reference proteome</keyword>
<keyword evidence="1" id="KW-0732">Signal</keyword>
<dbReference type="SUPFAM" id="SSF53850">
    <property type="entry name" value="Periplasmic binding protein-like II"/>
    <property type="match status" value="1"/>
</dbReference>
<comment type="caution">
    <text evidence="3">The sequence shown here is derived from an EMBL/GenBank/DDBJ whole genome shotgun (WGS) entry which is preliminary data.</text>
</comment>
<dbReference type="PANTHER" id="PTHR30006:SF2">
    <property type="entry name" value="ABC TRANSPORTER SUBSTRATE-BINDING PROTEIN"/>
    <property type="match status" value="1"/>
</dbReference>
<name>A0A494XMQ6_9BACL</name>
<gene>
    <name evidence="3" type="ORF">D7Z26_19355</name>
</gene>
<evidence type="ECO:0000256" key="1">
    <source>
        <dbReference type="ARBA" id="ARBA00022729"/>
    </source>
</evidence>
<dbReference type="GO" id="GO:0015888">
    <property type="term" value="P:thiamine transport"/>
    <property type="evidence" value="ECO:0007669"/>
    <property type="project" value="TreeGrafter"/>
</dbReference>
<dbReference type="Gene3D" id="3.40.190.10">
    <property type="entry name" value="Periplasmic binding protein-like II"/>
    <property type="match status" value="2"/>
</dbReference>
<accession>A0A494XMQ6</accession>
<feature type="region of interest" description="Disordered" evidence="2">
    <location>
        <begin position="64"/>
        <end position="92"/>
    </location>
</feature>
<dbReference type="AlphaFoldDB" id="A0A494XMQ6"/>
<protein>
    <submittedName>
        <fullName evidence="3">ABC transporter substrate-binding protein</fullName>
    </submittedName>
</protein>
<dbReference type="EMBL" id="RBZM01000008">
    <property type="protein sequence ID" value="RKP49976.1"/>
    <property type="molecule type" value="Genomic_DNA"/>
</dbReference>
<evidence type="ECO:0000313" key="3">
    <source>
        <dbReference type="EMBL" id="RKP49976.1"/>
    </source>
</evidence>
<dbReference type="Pfam" id="PF13343">
    <property type="entry name" value="SBP_bac_6"/>
    <property type="match status" value="1"/>
</dbReference>
<dbReference type="GO" id="GO:0030976">
    <property type="term" value="F:thiamine pyrophosphate binding"/>
    <property type="evidence" value="ECO:0007669"/>
    <property type="project" value="TreeGrafter"/>
</dbReference>
<feature type="compositionally biased region" description="Low complexity" evidence="2">
    <location>
        <begin position="67"/>
        <end position="92"/>
    </location>
</feature>
<dbReference type="GO" id="GO:0030975">
    <property type="term" value="F:thiamine binding"/>
    <property type="evidence" value="ECO:0007669"/>
    <property type="project" value="TreeGrafter"/>
</dbReference>
<evidence type="ECO:0000313" key="4">
    <source>
        <dbReference type="Proteomes" id="UP000282076"/>
    </source>
</evidence>
<sequence>MRDTTMTVGPDNEVRGCLDNLYIKRNSWIGRITMFKKKGSRLASSVMAVLLLSVTVLAGCGKDKNEASAPAESPSPSSAATEPASSEPAESASADSKKLVVYAALNEDDIIQLSKKFKEDTGIEIEYLRLGNAGETSTRIQAEKANPQADIFVGGSVEFYEPLAKEGILENYVSPNAKDLDAQFNDPNGFWQGWYMGVLGIVLNTERFEKELAPKGVKEPTTWDDLLDPNYKGLFVTSNPATAGGGYIFVADQLFRLGEEKGWDYLKNLNKNVHHYTKAAGDGINLTATGEFVAGMSWAHDIVKSAKQGYPIKVIIPKQTAFEIGGVGIIKGGGNTENAKKFEDWLLTKEIGELNTQISNRYSVRKDVAPPEGMVKIEDVDLVAYDRTKAAEMKPATVEKFTQLIAK</sequence>
<dbReference type="Proteomes" id="UP000282076">
    <property type="component" value="Unassembled WGS sequence"/>
</dbReference>
<proteinExistence type="predicted"/>
<dbReference type="CDD" id="cd13544">
    <property type="entry name" value="PBP2_Fbp_like_1"/>
    <property type="match status" value="1"/>
</dbReference>
<organism evidence="3 4">
    <name type="scientific">Cohnella endophytica</name>
    <dbReference type="NCBI Taxonomy" id="2419778"/>
    <lineage>
        <taxon>Bacteria</taxon>
        <taxon>Bacillati</taxon>
        <taxon>Bacillota</taxon>
        <taxon>Bacilli</taxon>
        <taxon>Bacillales</taxon>
        <taxon>Paenibacillaceae</taxon>
        <taxon>Cohnella</taxon>
    </lineage>
</organism>
<dbReference type="PANTHER" id="PTHR30006">
    <property type="entry name" value="THIAMINE-BINDING PERIPLASMIC PROTEIN-RELATED"/>
    <property type="match status" value="1"/>
</dbReference>
<dbReference type="GO" id="GO:0030288">
    <property type="term" value="C:outer membrane-bounded periplasmic space"/>
    <property type="evidence" value="ECO:0007669"/>
    <property type="project" value="TreeGrafter"/>
</dbReference>
<evidence type="ECO:0000256" key="2">
    <source>
        <dbReference type="SAM" id="MobiDB-lite"/>
    </source>
</evidence>